<organism evidence="5 6">
    <name type="scientific">Ilumatobacter fluminis</name>
    <dbReference type="NCBI Taxonomy" id="467091"/>
    <lineage>
        <taxon>Bacteria</taxon>
        <taxon>Bacillati</taxon>
        <taxon>Actinomycetota</taxon>
        <taxon>Acidimicrobiia</taxon>
        <taxon>Acidimicrobiales</taxon>
        <taxon>Ilumatobacteraceae</taxon>
        <taxon>Ilumatobacter</taxon>
    </lineage>
</organism>
<name>A0A4R7I142_9ACTN</name>
<dbReference type="InterPro" id="IPR006385">
    <property type="entry name" value="HAD_hydro_SerB1"/>
</dbReference>
<gene>
    <name evidence="5" type="ORF">BDK89_2412</name>
</gene>
<keyword evidence="1 5" id="KW-0808">Transferase</keyword>
<dbReference type="SUPFAM" id="SSF69593">
    <property type="entry name" value="Glycerol-3-phosphate (1)-acyltransferase"/>
    <property type="match status" value="1"/>
</dbReference>
<reference evidence="5 6" key="1">
    <citation type="submission" date="2019-03" db="EMBL/GenBank/DDBJ databases">
        <title>Sequencing the genomes of 1000 actinobacteria strains.</title>
        <authorList>
            <person name="Klenk H.-P."/>
        </authorList>
    </citation>
    <scope>NUCLEOTIDE SEQUENCE [LARGE SCALE GENOMIC DNA]</scope>
    <source>
        <strain evidence="5 6">DSM 18936</strain>
    </source>
</reference>
<sequence>MASQGAAFFDLDRTLLRGASGEVFSHAMKEAGLVSRSVPGEKFVYQLFNTIGETLPSMALARQAVTLAKGRSRRSVQDAAETVAHQLVAMVQPFAAGVFAQHRDAGRPIVLATTTPYDLVKPFADLLGLDDVIATRYGVAADGDTYDGTLAGPFVWSAGKLEAVRAWASKHDIDMAESWAYSDSVYDTPLLGAVGNPVVVNPDPRMTLMAAARRWPTLHLDVSPGVRKLPVVGLELQKLGMMFARPSLVPFADIHIEGTENIPDEGPVILVGNHRSYFDPTMMAMVVARTGRTIRFLGKKEVFDAPLVGTLATALGGIRVDRGTGSDEPLSAAADALAGGEMVGIMPQGTIPRGPAFFEPKLTGRWGAARLAALTKAPVIPVGLWGTEKVWPRSARVPDLLNVTDPPEVTATVGPEVSLKYKSADADTKRIMKAITKLLPPVAHEPYDPTPEELARTYPPGYHGDPEHEAERRPGTD</sequence>
<dbReference type="SUPFAM" id="SSF56784">
    <property type="entry name" value="HAD-like"/>
    <property type="match status" value="1"/>
</dbReference>
<dbReference type="Gene3D" id="3.40.50.1000">
    <property type="entry name" value="HAD superfamily/HAD-like"/>
    <property type="match status" value="1"/>
</dbReference>
<dbReference type="SMART" id="SM00563">
    <property type="entry name" value="PlsC"/>
    <property type="match status" value="1"/>
</dbReference>
<dbReference type="Proteomes" id="UP000294558">
    <property type="component" value="Unassembled WGS sequence"/>
</dbReference>
<dbReference type="NCBIfam" id="TIGR01490">
    <property type="entry name" value="HAD-SF-IB-hyp1"/>
    <property type="match status" value="1"/>
</dbReference>
<dbReference type="Pfam" id="PF01553">
    <property type="entry name" value="Acyltransferase"/>
    <property type="match status" value="1"/>
</dbReference>
<evidence type="ECO:0000256" key="3">
    <source>
        <dbReference type="SAM" id="MobiDB-lite"/>
    </source>
</evidence>
<comment type="caution">
    <text evidence="5">The sequence shown here is derived from an EMBL/GenBank/DDBJ whole genome shotgun (WGS) entry which is preliminary data.</text>
</comment>
<feature type="compositionally biased region" description="Basic and acidic residues" evidence="3">
    <location>
        <begin position="464"/>
        <end position="477"/>
    </location>
</feature>
<dbReference type="GO" id="GO:0003841">
    <property type="term" value="F:1-acylglycerol-3-phosphate O-acyltransferase activity"/>
    <property type="evidence" value="ECO:0007669"/>
    <property type="project" value="TreeGrafter"/>
</dbReference>
<dbReference type="InterPro" id="IPR036412">
    <property type="entry name" value="HAD-like_sf"/>
</dbReference>
<dbReference type="PANTHER" id="PTHR10434">
    <property type="entry name" value="1-ACYL-SN-GLYCEROL-3-PHOSPHATE ACYLTRANSFERASE"/>
    <property type="match status" value="1"/>
</dbReference>
<dbReference type="GO" id="GO:0006654">
    <property type="term" value="P:phosphatidic acid biosynthetic process"/>
    <property type="evidence" value="ECO:0007669"/>
    <property type="project" value="TreeGrafter"/>
</dbReference>
<dbReference type="InterPro" id="IPR023214">
    <property type="entry name" value="HAD_sf"/>
</dbReference>
<dbReference type="Pfam" id="PF12710">
    <property type="entry name" value="HAD"/>
    <property type="match status" value="1"/>
</dbReference>
<keyword evidence="6" id="KW-1185">Reference proteome</keyword>
<keyword evidence="2 5" id="KW-0012">Acyltransferase</keyword>
<evidence type="ECO:0000256" key="1">
    <source>
        <dbReference type="ARBA" id="ARBA00022679"/>
    </source>
</evidence>
<dbReference type="RefSeq" id="WP_133869150.1">
    <property type="nucleotide sequence ID" value="NZ_SOAU01000001.1"/>
</dbReference>
<evidence type="ECO:0000256" key="2">
    <source>
        <dbReference type="ARBA" id="ARBA00023315"/>
    </source>
</evidence>
<feature type="region of interest" description="Disordered" evidence="3">
    <location>
        <begin position="442"/>
        <end position="477"/>
    </location>
</feature>
<proteinExistence type="predicted"/>
<feature type="domain" description="Phospholipid/glycerol acyltransferase" evidence="4">
    <location>
        <begin position="268"/>
        <end position="387"/>
    </location>
</feature>
<evidence type="ECO:0000313" key="5">
    <source>
        <dbReference type="EMBL" id="TDT16814.1"/>
    </source>
</evidence>
<dbReference type="AlphaFoldDB" id="A0A4R7I142"/>
<evidence type="ECO:0000313" key="6">
    <source>
        <dbReference type="Proteomes" id="UP000294558"/>
    </source>
</evidence>
<dbReference type="CDD" id="cd07989">
    <property type="entry name" value="LPLAT_AGPAT-like"/>
    <property type="match status" value="1"/>
</dbReference>
<dbReference type="InterPro" id="IPR002123">
    <property type="entry name" value="Plipid/glycerol_acylTrfase"/>
</dbReference>
<dbReference type="PANTHER" id="PTHR10434:SF11">
    <property type="entry name" value="1-ACYL-SN-GLYCEROL-3-PHOSPHATE ACYLTRANSFERASE"/>
    <property type="match status" value="1"/>
</dbReference>
<dbReference type="OrthoDB" id="25607at2"/>
<accession>A0A4R7I142</accession>
<evidence type="ECO:0000259" key="4">
    <source>
        <dbReference type="SMART" id="SM00563"/>
    </source>
</evidence>
<dbReference type="NCBIfam" id="TIGR01488">
    <property type="entry name" value="HAD-SF-IB"/>
    <property type="match status" value="1"/>
</dbReference>
<dbReference type="Gene3D" id="1.20.1440.100">
    <property type="entry name" value="SG protein - dephosphorylation function"/>
    <property type="match status" value="1"/>
</dbReference>
<protein>
    <submittedName>
        <fullName evidence="5">Putative phosphoserine phosphatase/1-acylglycerol-3-phosphate O-acyltransferase</fullName>
    </submittedName>
</protein>
<dbReference type="EMBL" id="SOAU01000001">
    <property type="protein sequence ID" value="TDT16814.1"/>
    <property type="molecule type" value="Genomic_DNA"/>
</dbReference>